<evidence type="ECO:0000256" key="1">
    <source>
        <dbReference type="SAM" id="MobiDB-lite"/>
    </source>
</evidence>
<feature type="compositionally biased region" description="Basic and acidic residues" evidence="1">
    <location>
        <begin position="17"/>
        <end position="28"/>
    </location>
</feature>
<dbReference type="HOGENOM" id="CLU_3351027_0_0_1"/>
<reference evidence="3" key="1">
    <citation type="journal article" date="2013" name="Mol. Plant Microbe Interact.">
        <title>Global aspects of pacC regulation of pathogenicity genes in Colletotrichum gloeosporioides as revealed by transcriptome analysis.</title>
        <authorList>
            <person name="Alkan N."/>
            <person name="Meng X."/>
            <person name="Friedlander G."/>
            <person name="Reuveni E."/>
            <person name="Sukno S."/>
            <person name="Sherman A."/>
            <person name="Thon M."/>
            <person name="Fluhr R."/>
            <person name="Prusky D."/>
        </authorList>
    </citation>
    <scope>NUCLEOTIDE SEQUENCE [LARGE SCALE GENOMIC DNA]</scope>
    <source>
        <strain evidence="3">Cg-14</strain>
    </source>
</reference>
<sequence length="37" mass="4189">MAVVWKRPCATWAVQPPRHDRLGMDGRRSASRNMPGP</sequence>
<protein>
    <submittedName>
        <fullName evidence="2">Uncharacterized protein</fullName>
    </submittedName>
</protein>
<organism evidence="2 3">
    <name type="scientific">Colletotrichum gloeosporioides (strain Cg-14)</name>
    <name type="common">Anthracnose fungus</name>
    <name type="synonym">Glomerella cingulata</name>
    <dbReference type="NCBI Taxonomy" id="1237896"/>
    <lineage>
        <taxon>Eukaryota</taxon>
        <taxon>Fungi</taxon>
        <taxon>Dikarya</taxon>
        <taxon>Ascomycota</taxon>
        <taxon>Pezizomycotina</taxon>
        <taxon>Sordariomycetes</taxon>
        <taxon>Hypocreomycetidae</taxon>
        <taxon>Glomerellales</taxon>
        <taxon>Glomerellaceae</taxon>
        <taxon>Colletotrichum</taxon>
        <taxon>Colletotrichum gloeosporioides species complex</taxon>
    </lineage>
</organism>
<dbReference type="AlphaFoldDB" id="T0LL42"/>
<gene>
    <name evidence="2" type="ORF">CGLO_11744</name>
</gene>
<evidence type="ECO:0000313" key="3">
    <source>
        <dbReference type="Proteomes" id="UP000015530"/>
    </source>
</evidence>
<accession>T0LL42</accession>
<proteinExistence type="predicted"/>
<dbReference type="Proteomes" id="UP000015530">
    <property type="component" value="Unassembled WGS sequence"/>
</dbReference>
<dbReference type="EMBL" id="AMYD01002465">
    <property type="protein sequence ID" value="EQB48965.1"/>
    <property type="molecule type" value="Genomic_DNA"/>
</dbReference>
<name>T0LL42_COLGC</name>
<comment type="caution">
    <text evidence="2">The sequence shown here is derived from an EMBL/GenBank/DDBJ whole genome shotgun (WGS) entry which is preliminary data.</text>
</comment>
<feature type="region of interest" description="Disordered" evidence="1">
    <location>
        <begin position="16"/>
        <end position="37"/>
    </location>
</feature>
<evidence type="ECO:0000313" key="2">
    <source>
        <dbReference type="EMBL" id="EQB48965.1"/>
    </source>
</evidence>